<evidence type="ECO:0000313" key="3">
    <source>
        <dbReference type="Proteomes" id="UP000297239"/>
    </source>
</evidence>
<dbReference type="EMBL" id="RQFF01000026">
    <property type="protein sequence ID" value="TGK70911.1"/>
    <property type="molecule type" value="Genomic_DNA"/>
</dbReference>
<name>A0A6N4QEP7_9LEPT</name>
<keyword evidence="3" id="KW-1185">Reference proteome</keyword>
<comment type="caution">
    <text evidence="2">The sequence shown here is derived from an EMBL/GenBank/DDBJ whole genome shotgun (WGS) entry which is preliminary data.</text>
</comment>
<evidence type="ECO:0000313" key="2">
    <source>
        <dbReference type="EMBL" id="TGK70911.1"/>
    </source>
</evidence>
<sequence length="472" mass="54436">MPLTPLFQNNLLYNFQTSDQSYLHSRVSPAKEASRFLSNFRSDSIPVVLGIGALHIVRTYLETPNEHQTIVFWEPHKEIYELKEFQTEIQTLENQAKSNGFVLFFITGKSPNWSDLKDKIKNLSHQTSSSQSKWTLYITPNYERMFPELTKDCQTNFQKELSINEINRNTIQHFSKLWTHNYLKNRTNLFSNKTSFQWFQSFVGNKTSVLFLGASPGLELDLPRIQKERNQFLIFASDTALGYLLPSGVIPDYIVSFDSGRGTTYHFLLDLPRHIPIITWLGGASYIFDLTNPKILVNTGHPLDQMIEHLFLESLGKTWPLYSNPSLNLLGMVSSITKSIENREFFVSGVSYLAERGKSHCKGTGYERYYLPETNRVRSLEFITKRLYSGERKGKNQKAWEQINPNGSLSDVQFLSETKEISFRSKKDQNHSLKTFQGFPPSIAELAKWANQDHSGIIHKKTLTTWLRFSLS</sequence>
<dbReference type="InterPro" id="IPR002826">
    <property type="entry name" value="MptE-like"/>
</dbReference>
<dbReference type="Pfam" id="PF01973">
    <property type="entry name" value="MptE-like"/>
    <property type="match status" value="1"/>
</dbReference>
<evidence type="ECO:0000259" key="1">
    <source>
        <dbReference type="Pfam" id="PF01973"/>
    </source>
</evidence>
<dbReference type="Proteomes" id="UP000297239">
    <property type="component" value="Unassembled WGS sequence"/>
</dbReference>
<feature type="domain" description="6-hydroxymethylpterin diphosphokinase MptE-like" evidence="1">
    <location>
        <begin position="181"/>
        <end position="294"/>
    </location>
</feature>
<protein>
    <submittedName>
        <fullName evidence="2">DUF115 domain-containing protein</fullName>
    </submittedName>
</protein>
<dbReference type="OrthoDB" id="335210at2"/>
<dbReference type="AlphaFoldDB" id="A0A6N4QEP7"/>
<dbReference type="PANTHER" id="PTHR41786">
    <property type="entry name" value="MOTILITY ACCESSORY FACTOR MAF"/>
    <property type="match status" value="1"/>
</dbReference>
<gene>
    <name evidence="2" type="ORF">EHQ18_08985</name>
</gene>
<reference evidence="2" key="1">
    <citation type="journal article" date="2019" name="PLoS Negl. Trop. Dis.">
        <title>Revisiting the worldwide diversity of Leptospira species in the environment.</title>
        <authorList>
            <person name="Vincent A.T."/>
            <person name="Schiettekatte O."/>
            <person name="Bourhy P."/>
            <person name="Veyrier F.J."/>
            <person name="Picardeau M."/>
        </authorList>
    </citation>
    <scope>NUCLEOTIDE SEQUENCE [LARGE SCALE GENOMIC DNA]</scope>
    <source>
        <strain evidence="2">201800293</strain>
    </source>
</reference>
<dbReference type="PANTHER" id="PTHR41786:SF1">
    <property type="entry name" value="6-HYDROXYMETHYLPTERIN DIPHOSPHOKINASE MPTE-LIKE DOMAIN-CONTAINING PROTEIN"/>
    <property type="match status" value="1"/>
</dbReference>
<proteinExistence type="predicted"/>
<accession>A0A6N4QEP7</accession>
<organism evidence="2 3">
    <name type="scientific">Leptospira kanakyensis</name>
    <dbReference type="NCBI Taxonomy" id="2484968"/>
    <lineage>
        <taxon>Bacteria</taxon>
        <taxon>Pseudomonadati</taxon>
        <taxon>Spirochaetota</taxon>
        <taxon>Spirochaetia</taxon>
        <taxon>Leptospirales</taxon>
        <taxon>Leptospiraceae</taxon>
        <taxon>Leptospira</taxon>
    </lineage>
</organism>